<evidence type="ECO:0000259" key="1">
    <source>
        <dbReference type="Pfam" id="PF13020"/>
    </source>
</evidence>
<dbReference type="STRING" id="3880.A0A072UP35"/>
<evidence type="ECO:0000313" key="2">
    <source>
        <dbReference type="EMBL" id="KEH30788.1"/>
    </source>
</evidence>
<proteinExistence type="predicted"/>
<dbReference type="Pfam" id="PF13020">
    <property type="entry name" value="NOV_C"/>
    <property type="match status" value="1"/>
</dbReference>
<evidence type="ECO:0000313" key="3">
    <source>
        <dbReference type="EnsemblPlants" id="KEH30788"/>
    </source>
</evidence>
<reference evidence="2 4" key="1">
    <citation type="journal article" date="2011" name="Nature">
        <title>The Medicago genome provides insight into the evolution of rhizobial symbioses.</title>
        <authorList>
            <person name="Young N.D."/>
            <person name="Debelle F."/>
            <person name="Oldroyd G.E."/>
            <person name="Geurts R."/>
            <person name="Cannon S.B."/>
            <person name="Udvardi M.K."/>
            <person name="Benedito V.A."/>
            <person name="Mayer K.F."/>
            <person name="Gouzy J."/>
            <person name="Schoof H."/>
            <person name="Van de Peer Y."/>
            <person name="Proost S."/>
            <person name="Cook D.R."/>
            <person name="Meyers B.C."/>
            <person name="Spannagl M."/>
            <person name="Cheung F."/>
            <person name="De Mita S."/>
            <person name="Krishnakumar V."/>
            <person name="Gundlach H."/>
            <person name="Zhou S."/>
            <person name="Mudge J."/>
            <person name="Bharti A.K."/>
            <person name="Murray J.D."/>
            <person name="Naoumkina M.A."/>
            <person name="Rosen B."/>
            <person name="Silverstein K.A."/>
            <person name="Tang H."/>
            <person name="Rombauts S."/>
            <person name="Zhao P.X."/>
            <person name="Zhou P."/>
            <person name="Barbe V."/>
            <person name="Bardou P."/>
            <person name="Bechner M."/>
            <person name="Bellec A."/>
            <person name="Berger A."/>
            <person name="Berges H."/>
            <person name="Bidwell S."/>
            <person name="Bisseling T."/>
            <person name="Choisne N."/>
            <person name="Couloux A."/>
            <person name="Denny R."/>
            <person name="Deshpande S."/>
            <person name="Dai X."/>
            <person name="Doyle J.J."/>
            <person name="Dudez A.M."/>
            <person name="Farmer A.D."/>
            <person name="Fouteau S."/>
            <person name="Franken C."/>
            <person name="Gibelin C."/>
            <person name="Gish J."/>
            <person name="Goldstein S."/>
            <person name="Gonzalez A.J."/>
            <person name="Green P.J."/>
            <person name="Hallab A."/>
            <person name="Hartog M."/>
            <person name="Hua A."/>
            <person name="Humphray S.J."/>
            <person name="Jeong D.H."/>
            <person name="Jing Y."/>
            <person name="Jocker A."/>
            <person name="Kenton S.M."/>
            <person name="Kim D.J."/>
            <person name="Klee K."/>
            <person name="Lai H."/>
            <person name="Lang C."/>
            <person name="Lin S."/>
            <person name="Macmil S.L."/>
            <person name="Magdelenat G."/>
            <person name="Matthews L."/>
            <person name="McCorrison J."/>
            <person name="Monaghan E.L."/>
            <person name="Mun J.H."/>
            <person name="Najar F.Z."/>
            <person name="Nicholson C."/>
            <person name="Noirot C."/>
            <person name="O'Bleness M."/>
            <person name="Paule C.R."/>
            <person name="Poulain J."/>
            <person name="Prion F."/>
            <person name="Qin B."/>
            <person name="Qu C."/>
            <person name="Retzel E.F."/>
            <person name="Riddle C."/>
            <person name="Sallet E."/>
            <person name="Samain S."/>
            <person name="Samson N."/>
            <person name="Sanders I."/>
            <person name="Saurat O."/>
            <person name="Scarpelli C."/>
            <person name="Schiex T."/>
            <person name="Segurens B."/>
            <person name="Severin A.J."/>
            <person name="Sherrier D.J."/>
            <person name="Shi R."/>
            <person name="Sims S."/>
            <person name="Singer S.R."/>
            <person name="Sinharoy S."/>
            <person name="Sterck L."/>
            <person name="Viollet A."/>
            <person name="Wang B.B."/>
            <person name="Wang K."/>
            <person name="Wang M."/>
            <person name="Wang X."/>
            <person name="Warfsmann J."/>
            <person name="Weissenbach J."/>
            <person name="White D.D."/>
            <person name="White J.D."/>
            <person name="Wiley G.B."/>
            <person name="Wincker P."/>
            <person name="Xing Y."/>
            <person name="Yang L."/>
            <person name="Yao Z."/>
            <person name="Ying F."/>
            <person name="Zhai J."/>
            <person name="Zhou L."/>
            <person name="Zuber A."/>
            <person name="Denarie J."/>
            <person name="Dixon R.A."/>
            <person name="May G.D."/>
            <person name="Schwartz D.C."/>
            <person name="Rogers J."/>
            <person name="Quetier F."/>
            <person name="Town C.D."/>
            <person name="Roe B.A."/>
        </authorList>
    </citation>
    <scope>NUCLEOTIDE SEQUENCE [LARGE SCALE GENOMIC DNA]</scope>
    <source>
        <strain evidence="2">A17</strain>
        <strain evidence="3 4">cv. Jemalong A17</strain>
    </source>
</reference>
<feature type="domain" description="Protein NO VEIN C-terminal" evidence="1">
    <location>
        <begin position="12"/>
        <end position="98"/>
    </location>
</feature>
<organism evidence="2 4">
    <name type="scientific">Medicago truncatula</name>
    <name type="common">Barrel medic</name>
    <name type="synonym">Medicago tribuloides</name>
    <dbReference type="NCBI Taxonomy" id="3880"/>
    <lineage>
        <taxon>Eukaryota</taxon>
        <taxon>Viridiplantae</taxon>
        <taxon>Streptophyta</taxon>
        <taxon>Embryophyta</taxon>
        <taxon>Tracheophyta</taxon>
        <taxon>Spermatophyta</taxon>
        <taxon>Magnoliopsida</taxon>
        <taxon>eudicotyledons</taxon>
        <taxon>Gunneridae</taxon>
        <taxon>Pentapetalae</taxon>
        <taxon>rosids</taxon>
        <taxon>fabids</taxon>
        <taxon>Fabales</taxon>
        <taxon>Fabaceae</taxon>
        <taxon>Papilionoideae</taxon>
        <taxon>50 kb inversion clade</taxon>
        <taxon>NPAAA clade</taxon>
        <taxon>Hologalegina</taxon>
        <taxon>IRL clade</taxon>
        <taxon>Trifolieae</taxon>
        <taxon>Medicago</taxon>
    </lineage>
</organism>
<dbReference type="InterPro" id="IPR024975">
    <property type="entry name" value="NOV_C"/>
</dbReference>
<sequence length="176" mass="21057">MEVEAKRIGKLGEKFAYEYYKNKLKNVEWLNQDFELHNPYDLIGFDKERNYKVFIEVKTTIWKGKKWFNFSKSEYGWARKKGRKYIIAHIYIDEKEKKQKFMVTEFVDPTGESKLTNSLCGTPIHLVVWLLTSLCLYGYMQSKIKNAEMEVEAKRIGKLGEKFAYEYYKDKLKNVE</sequence>
<name>A0A072UP35_MEDTR</name>
<dbReference type="InterPro" id="IPR052957">
    <property type="entry name" value="Auxin_embryo_med"/>
</dbReference>
<reference evidence="3" key="3">
    <citation type="submission" date="2015-04" db="UniProtKB">
        <authorList>
            <consortium name="EnsemblPlants"/>
        </authorList>
    </citation>
    <scope>IDENTIFICATION</scope>
    <source>
        <strain evidence="3">cv. Jemalong A17</strain>
    </source>
</reference>
<dbReference type="EMBL" id="CM001220">
    <property type="protein sequence ID" value="KEH30788.1"/>
    <property type="molecule type" value="Genomic_DNA"/>
</dbReference>
<dbReference type="AlphaFoldDB" id="A0A072UP35"/>
<keyword evidence="4" id="KW-1185">Reference proteome</keyword>
<reference evidence="2 4" key="2">
    <citation type="journal article" date="2014" name="BMC Genomics">
        <title>An improved genome release (version Mt4.0) for the model legume Medicago truncatula.</title>
        <authorList>
            <person name="Tang H."/>
            <person name="Krishnakumar V."/>
            <person name="Bidwell S."/>
            <person name="Rosen B."/>
            <person name="Chan A."/>
            <person name="Zhou S."/>
            <person name="Gentzbittel L."/>
            <person name="Childs K.L."/>
            <person name="Yandell M."/>
            <person name="Gundlach H."/>
            <person name="Mayer K.F."/>
            <person name="Schwartz D.C."/>
            <person name="Town C.D."/>
        </authorList>
    </citation>
    <scope>GENOME REANNOTATION</scope>
    <source>
        <strain evidence="2">A17</strain>
        <strain evidence="3 4">cv. Jemalong A17</strain>
    </source>
</reference>
<dbReference type="PANTHER" id="PTHR32387">
    <property type="entry name" value="WU:FJ29H11"/>
    <property type="match status" value="1"/>
</dbReference>
<gene>
    <name evidence="2" type="ordered locus">MTR_4g082295</name>
</gene>
<dbReference type="HOGENOM" id="CLU_1527440_0_0_1"/>
<accession>A0A072UP35</accession>
<protein>
    <submittedName>
        <fullName evidence="2">DUF3883 domain protein</fullName>
    </submittedName>
</protein>
<dbReference type="EnsemblPlants" id="KEH30788">
    <property type="protein sequence ID" value="KEH30788"/>
    <property type="gene ID" value="MTR_4g082295"/>
</dbReference>
<dbReference type="Proteomes" id="UP000002051">
    <property type="component" value="Chromosome 4"/>
</dbReference>
<evidence type="ECO:0000313" key="4">
    <source>
        <dbReference type="Proteomes" id="UP000002051"/>
    </source>
</evidence>
<dbReference type="PANTHER" id="PTHR32387:SF0">
    <property type="entry name" value="PROTEIN NO VEIN"/>
    <property type="match status" value="1"/>
</dbReference>